<dbReference type="PANTHER" id="PTHR11920:SF335">
    <property type="entry name" value="GUANYLATE CYCLASE"/>
    <property type="match status" value="1"/>
</dbReference>
<dbReference type="InterPro" id="IPR029016">
    <property type="entry name" value="GAF-like_dom_sf"/>
</dbReference>
<keyword evidence="11" id="KW-0175">Coiled coil</keyword>
<name>A0ABT3L1P2_9CYAN</name>
<dbReference type="InterPro" id="IPR003018">
    <property type="entry name" value="GAF"/>
</dbReference>
<evidence type="ECO:0000256" key="3">
    <source>
        <dbReference type="ARBA" id="ARBA00022692"/>
    </source>
</evidence>
<keyword evidence="2" id="KW-0808">Transferase</keyword>
<keyword evidence="4" id="KW-0547">Nucleotide-binding</keyword>
<evidence type="ECO:0000259" key="13">
    <source>
        <dbReference type="PROSITE" id="PS50125"/>
    </source>
</evidence>
<evidence type="ECO:0000259" key="12">
    <source>
        <dbReference type="PROSITE" id="PS50110"/>
    </source>
</evidence>
<comment type="caution">
    <text evidence="14">The sequence shown here is derived from an EMBL/GenBank/DDBJ whole genome shotgun (WGS) entry which is preliminary data.</text>
</comment>
<dbReference type="Pfam" id="PF00211">
    <property type="entry name" value="Guanylate_cyc"/>
    <property type="match status" value="1"/>
</dbReference>
<dbReference type="CDD" id="cd19920">
    <property type="entry name" value="REC_PA4781-like"/>
    <property type="match status" value="1"/>
</dbReference>
<dbReference type="SUPFAM" id="SSF55073">
    <property type="entry name" value="Nucleotide cyclase"/>
    <property type="match status" value="1"/>
</dbReference>
<evidence type="ECO:0000256" key="1">
    <source>
        <dbReference type="ARBA" id="ARBA00004370"/>
    </source>
</evidence>
<evidence type="ECO:0000313" key="15">
    <source>
        <dbReference type="Proteomes" id="UP001526426"/>
    </source>
</evidence>
<dbReference type="PROSITE" id="PS00452">
    <property type="entry name" value="GUANYLATE_CYCLASE_1"/>
    <property type="match status" value="1"/>
</dbReference>
<keyword evidence="7" id="KW-0472">Membrane</keyword>
<dbReference type="PROSITE" id="PS50125">
    <property type="entry name" value="GUANYLATE_CYCLASE_2"/>
    <property type="match status" value="1"/>
</dbReference>
<dbReference type="InterPro" id="IPR029787">
    <property type="entry name" value="Nucleotide_cyclase"/>
</dbReference>
<evidence type="ECO:0000256" key="11">
    <source>
        <dbReference type="SAM" id="Coils"/>
    </source>
</evidence>
<feature type="domain" description="Response regulatory" evidence="12">
    <location>
        <begin position="13"/>
        <end position="129"/>
    </location>
</feature>
<organism evidence="14 15">
    <name type="scientific">Spirulina subsalsa FACHB-351</name>
    <dbReference type="NCBI Taxonomy" id="234711"/>
    <lineage>
        <taxon>Bacteria</taxon>
        <taxon>Bacillati</taxon>
        <taxon>Cyanobacteriota</taxon>
        <taxon>Cyanophyceae</taxon>
        <taxon>Spirulinales</taxon>
        <taxon>Spirulinaceae</taxon>
        <taxon>Spirulina</taxon>
    </lineage>
</organism>
<dbReference type="Pfam" id="PF00072">
    <property type="entry name" value="Response_reg"/>
    <property type="match status" value="1"/>
</dbReference>
<dbReference type="InterPro" id="IPR018297">
    <property type="entry name" value="A/G_cyclase_CS"/>
</dbReference>
<dbReference type="PANTHER" id="PTHR11920">
    <property type="entry name" value="GUANYLYL CYCLASE"/>
    <property type="match status" value="1"/>
</dbReference>
<dbReference type="InterPro" id="IPR050401">
    <property type="entry name" value="Cyclic_nucleotide_synthase"/>
</dbReference>
<dbReference type="InterPro" id="IPR011006">
    <property type="entry name" value="CheY-like_superfamily"/>
</dbReference>
<keyword evidence="9" id="KW-0597">Phosphoprotein</keyword>
<keyword evidence="15" id="KW-1185">Reference proteome</keyword>
<evidence type="ECO:0000313" key="14">
    <source>
        <dbReference type="EMBL" id="MCW6035420.1"/>
    </source>
</evidence>
<dbReference type="EMBL" id="JAIHOM010000013">
    <property type="protein sequence ID" value="MCW6035420.1"/>
    <property type="molecule type" value="Genomic_DNA"/>
</dbReference>
<reference evidence="14 15" key="1">
    <citation type="submission" date="2021-08" db="EMBL/GenBank/DDBJ databases">
        <title>Draft genome sequence of Spirulina subsalsa with high tolerance to salinity and hype-accumulation of phycocyanin.</title>
        <authorList>
            <person name="Pei H."/>
            <person name="Jiang L."/>
        </authorList>
    </citation>
    <scope>NUCLEOTIDE SEQUENCE [LARGE SCALE GENOMIC DNA]</scope>
    <source>
        <strain evidence="14 15">FACHB-351</strain>
    </source>
</reference>
<evidence type="ECO:0000256" key="5">
    <source>
        <dbReference type="ARBA" id="ARBA00022777"/>
    </source>
</evidence>
<evidence type="ECO:0000256" key="9">
    <source>
        <dbReference type="PROSITE-ProRule" id="PRU00169"/>
    </source>
</evidence>
<dbReference type="SUPFAM" id="SSF52172">
    <property type="entry name" value="CheY-like"/>
    <property type="match status" value="1"/>
</dbReference>
<dbReference type="Pfam" id="PF01590">
    <property type="entry name" value="GAF"/>
    <property type="match status" value="1"/>
</dbReference>
<dbReference type="SMART" id="SM00044">
    <property type="entry name" value="CYCc"/>
    <property type="match status" value="1"/>
</dbReference>
<proteinExistence type="inferred from homology"/>
<keyword evidence="3" id="KW-0812">Transmembrane</keyword>
<dbReference type="Proteomes" id="UP001526426">
    <property type="component" value="Unassembled WGS sequence"/>
</dbReference>
<comment type="subcellular location">
    <subcellularLocation>
        <location evidence="1">Membrane</location>
    </subcellularLocation>
</comment>
<dbReference type="Gene3D" id="3.30.70.1230">
    <property type="entry name" value="Nucleotide cyclase"/>
    <property type="match status" value="1"/>
</dbReference>
<dbReference type="PROSITE" id="PS50110">
    <property type="entry name" value="RESPONSE_REGULATORY"/>
    <property type="match status" value="1"/>
</dbReference>
<gene>
    <name evidence="14" type="ORF">K4A83_03900</name>
</gene>
<keyword evidence="6" id="KW-1133">Transmembrane helix</keyword>
<keyword evidence="8 10" id="KW-0456">Lyase</keyword>
<protein>
    <submittedName>
        <fullName evidence="14">Response regulator</fullName>
    </submittedName>
</protein>
<evidence type="ECO:0000256" key="6">
    <source>
        <dbReference type="ARBA" id="ARBA00022989"/>
    </source>
</evidence>
<feature type="coiled-coil region" evidence="11">
    <location>
        <begin position="135"/>
        <end position="172"/>
    </location>
</feature>
<dbReference type="SUPFAM" id="SSF55781">
    <property type="entry name" value="GAF domain-like"/>
    <property type="match status" value="1"/>
</dbReference>
<sequence>MLRNMPNSEKLADILIVDDKVENIRFLSEFLARNNYQVRKAINGKSALTAIEFSPPDLVLLDINMPEMGGYEVCESLKQDPRYRSIPIIFLSAGNSTEDKIKAFAVGGVDYITKPFQLDEVLARVQSQLMIKGLQKNLEVRNTELEATINDLRQTQASLEQSERENQALFNAMNELVLILDRQGNCQKVATPNSDLIRLKDVAKSGANILDILPNCNELDILSTLEKVLEHQSSYDVECSVVYGKIKLNLFTSFCAISQEKALCVIRDISEQKKREAALSLIVEGTAAKTGTEFFQSCVRYLAEILKVRYTFITKCLDANKTRVQTLAFWHHENFVENVEYDLVGTPCQEVIQQGQSTCYPDHVIACFPEDEDLTTLEARSYTGVPLIDSRGEVIGHIAVLDIYPMQDDPIRELVLRIFAARAGAELERQITDLALKKSQEQSEKLLLNILPGRIAQQLKTNTGAIAESYNDVTILFADLVGFTELAYQIKPIELVNLLNELFSRFDSLSEQYGLEKIKTIGDAYMVVGGLPTPRPDHAQAVAEMALEMQNAIAQLSTPYESLQIRIGINSGPVVAGVIGVKKFIYDLWGDAVNIASRMESSGEPGKIQVTDTLYQQLKHQYQFEQRGTVEVKGRGEMMTYWLLGKRNDLETL</sequence>
<dbReference type="InterPro" id="IPR001054">
    <property type="entry name" value="A/G_cyclase"/>
</dbReference>
<evidence type="ECO:0000256" key="4">
    <source>
        <dbReference type="ARBA" id="ARBA00022741"/>
    </source>
</evidence>
<comment type="similarity">
    <text evidence="10">Belongs to the adenylyl cyclase class-4/guanylyl cyclase family.</text>
</comment>
<dbReference type="SMART" id="SM00448">
    <property type="entry name" value="REC"/>
    <property type="match status" value="1"/>
</dbReference>
<feature type="domain" description="Guanylate cyclase" evidence="13">
    <location>
        <begin position="474"/>
        <end position="600"/>
    </location>
</feature>
<evidence type="ECO:0000256" key="8">
    <source>
        <dbReference type="ARBA" id="ARBA00023239"/>
    </source>
</evidence>
<evidence type="ECO:0000256" key="7">
    <source>
        <dbReference type="ARBA" id="ARBA00023136"/>
    </source>
</evidence>
<evidence type="ECO:0000256" key="10">
    <source>
        <dbReference type="RuleBase" id="RU000405"/>
    </source>
</evidence>
<dbReference type="Gene3D" id="3.30.450.40">
    <property type="match status" value="1"/>
</dbReference>
<dbReference type="Gene3D" id="3.40.50.2300">
    <property type="match status" value="1"/>
</dbReference>
<accession>A0ABT3L1P2</accession>
<keyword evidence="5" id="KW-0418">Kinase</keyword>
<dbReference type="SUPFAM" id="SSF55785">
    <property type="entry name" value="PYP-like sensor domain (PAS domain)"/>
    <property type="match status" value="1"/>
</dbReference>
<dbReference type="InterPro" id="IPR001789">
    <property type="entry name" value="Sig_transdc_resp-reg_receiver"/>
</dbReference>
<evidence type="ECO:0000256" key="2">
    <source>
        <dbReference type="ARBA" id="ARBA00022679"/>
    </source>
</evidence>
<dbReference type="SMART" id="SM00065">
    <property type="entry name" value="GAF"/>
    <property type="match status" value="1"/>
</dbReference>
<feature type="modified residue" description="4-aspartylphosphate" evidence="9">
    <location>
        <position position="62"/>
    </location>
</feature>
<dbReference type="CDD" id="cd07302">
    <property type="entry name" value="CHD"/>
    <property type="match status" value="1"/>
</dbReference>
<dbReference type="Gene3D" id="3.30.450.20">
    <property type="entry name" value="PAS domain"/>
    <property type="match status" value="1"/>
</dbReference>
<dbReference type="InterPro" id="IPR035965">
    <property type="entry name" value="PAS-like_dom_sf"/>
</dbReference>